<evidence type="ECO:0000313" key="8">
    <source>
        <dbReference type="EMBL" id="OLF05760.1"/>
    </source>
</evidence>
<evidence type="ECO:0000256" key="3">
    <source>
        <dbReference type="ARBA" id="ARBA00023002"/>
    </source>
</evidence>
<dbReference type="PROSITE" id="PS00570">
    <property type="entry name" value="RING_HYDROXYL_ALPHA"/>
    <property type="match status" value="1"/>
</dbReference>
<evidence type="ECO:0000313" key="9">
    <source>
        <dbReference type="Proteomes" id="UP000185696"/>
    </source>
</evidence>
<protein>
    <submittedName>
        <fullName evidence="8">Phenoxybenzoate dioxygenase</fullName>
    </submittedName>
</protein>
<accession>A0A7Z1AV02</accession>
<feature type="domain" description="Rieske" evidence="7">
    <location>
        <begin position="36"/>
        <end position="140"/>
    </location>
</feature>
<dbReference type="Pfam" id="PF00355">
    <property type="entry name" value="Rieske"/>
    <property type="match status" value="1"/>
</dbReference>
<keyword evidence="1" id="KW-0001">2Fe-2S</keyword>
<evidence type="ECO:0000256" key="5">
    <source>
        <dbReference type="ARBA" id="ARBA00023014"/>
    </source>
</evidence>
<keyword evidence="4" id="KW-0408">Iron</keyword>
<name>A0A7Z1AV02_9PSEU</name>
<dbReference type="InterPro" id="IPR036922">
    <property type="entry name" value="Rieske_2Fe-2S_sf"/>
</dbReference>
<evidence type="ECO:0000256" key="6">
    <source>
        <dbReference type="SAM" id="MobiDB-lite"/>
    </source>
</evidence>
<evidence type="ECO:0000256" key="4">
    <source>
        <dbReference type="ARBA" id="ARBA00023004"/>
    </source>
</evidence>
<evidence type="ECO:0000256" key="1">
    <source>
        <dbReference type="ARBA" id="ARBA00022714"/>
    </source>
</evidence>
<dbReference type="InterPro" id="IPR015881">
    <property type="entry name" value="ARHD_Rieske_2Fe_2S"/>
</dbReference>
<dbReference type="GO" id="GO:0051537">
    <property type="term" value="F:2 iron, 2 sulfur cluster binding"/>
    <property type="evidence" value="ECO:0007669"/>
    <property type="project" value="UniProtKB-KW"/>
</dbReference>
<sequence length="388" mass="43859">MTDTDTAYGFRPGQPNRDLTGVGRGTPYGEVLRRYWQPVALSADATTTPRRLLVLGEELILFRTRSGTPGLLYPRCAHRGASLFYGGVEDEGIRCCYHGWVFDPSGHCLEQPCEPEGGPHRDRIRQPWYPVQERYGFVWAYLGDPERKPLLPRYDVLEDLGEGELLIADDSGVGGGGPKLLDFNWLQHWENVLDPFHVPILHARFSGFQFVREMALMPEVRFEYTDRGVRSTQLRTLDDGRRLRRVTEVMFPNLRVVASPRLAAGRTDILGWVVPRDDESFHIFTLARATDPDYLRRLRSTHDGKPWAELTDAEHQRMPGDYEAQKSQGTVTLHGDDHLTTTDQGVAMLRRMMAKQISRVADGGDPPGLVFDDRDVVVAITGGNFLDD</sequence>
<dbReference type="PANTHER" id="PTHR21266">
    <property type="entry name" value="IRON-SULFUR DOMAIN CONTAINING PROTEIN"/>
    <property type="match status" value="1"/>
</dbReference>
<organism evidence="8 9">
    <name type="scientific">Actinophytocola xinjiangensis</name>
    <dbReference type="NCBI Taxonomy" id="485602"/>
    <lineage>
        <taxon>Bacteria</taxon>
        <taxon>Bacillati</taxon>
        <taxon>Actinomycetota</taxon>
        <taxon>Actinomycetes</taxon>
        <taxon>Pseudonocardiales</taxon>
        <taxon>Pseudonocardiaceae</taxon>
    </lineage>
</organism>
<comment type="caution">
    <text evidence="8">The sequence shown here is derived from an EMBL/GenBank/DDBJ whole genome shotgun (WGS) entry which is preliminary data.</text>
</comment>
<dbReference type="CDD" id="cd03479">
    <property type="entry name" value="Rieske_RO_Alpha_PhDO_like"/>
    <property type="match status" value="1"/>
</dbReference>
<dbReference type="OrthoDB" id="5243643at2"/>
<dbReference type="Proteomes" id="UP000185696">
    <property type="component" value="Unassembled WGS sequence"/>
</dbReference>
<dbReference type="PROSITE" id="PS51296">
    <property type="entry name" value="RIESKE"/>
    <property type="match status" value="1"/>
</dbReference>
<proteinExistence type="predicted"/>
<dbReference type="PANTHER" id="PTHR21266:SF59">
    <property type="entry name" value="BLR4922 PROTEIN"/>
    <property type="match status" value="1"/>
</dbReference>
<dbReference type="InterPro" id="IPR017941">
    <property type="entry name" value="Rieske_2Fe-2S"/>
</dbReference>
<dbReference type="GO" id="GO:0051213">
    <property type="term" value="F:dioxygenase activity"/>
    <property type="evidence" value="ECO:0007669"/>
    <property type="project" value="UniProtKB-KW"/>
</dbReference>
<keyword evidence="5" id="KW-0411">Iron-sulfur</keyword>
<dbReference type="RefSeq" id="WP_075137391.1">
    <property type="nucleotide sequence ID" value="NZ_MSIF01000026.1"/>
</dbReference>
<dbReference type="GO" id="GO:0005506">
    <property type="term" value="F:iron ion binding"/>
    <property type="evidence" value="ECO:0007669"/>
    <property type="project" value="InterPro"/>
</dbReference>
<keyword evidence="3" id="KW-0560">Oxidoreductase</keyword>
<keyword evidence="9" id="KW-1185">Reference proteome</keyword>
<evidence type="ECO:0000259" key="7">
    <source>
        <dbReference type="PROSITE" id="PS51296"/>
    </source>
</evidence>
<dbReference type="AlphaFoldDB" id="A0A7Z1AV02"/>
<reference evidence="8 9" key="1">
    <citation type="submission" date="2016-12" db="EMBL/GenBank/DDBJ databases">
        <title>The draft genome sequence of Actinophytocola xinjiangensis.</title>
        <authorList>
            <person name="Wang W."/>
            <person name="Yuan L."/>
        </authorList>
    </citation>
    <scope>NUCLEOTIDE SEQUENCE [LARGE SCALE GENOMIC DNA]</scope>
    <source>
        <strain evidence="8 9">CGMCC 4.4663</strain>
    </source>
</reference>
<keyword evidence="8" id="KW-0223">Dioxygenase</keyword>
<dbReference type="GO" id="GO:0004497">
    <property type="term" value="F:monooxygenase activity"/>
    <property type="evidence" value="ECO:0007669"/>
    <property type="project" value="UniProtKB-ARBA"/>
</dbReference>
<dbReference type="SUPFAM" id="SSF55961">
    <property type="entry name" value="Bet v1-like"/>
    <property type="match status" value="1"/>
</dbReference>
<keyword evidence="2" id="KW-0479">Metal-binding</keyword>
<dbReference type="Gene3D" id="3.90.380.10">
    <property type="entry name" value="Naphthalene 1,2-dioxygenase Alpha Subunit, Chain A, domain 1"/>
    <property type="match status" value="1"/>
</dbReference>
<dbReference type="Gene3D" id="2.102.10.10">
    <property type="entry name" value="Rieske [2Fe-2S] iron-sulphur domain"/>
    <property type="match status" value="1"/>
</dbReference>
<gene>
    <name evidence="8" type="ORF">BLA60_35215</name>
</gene>
<feature type="region of interest" description="Disordered" evidence="6">
    <location>
        <begin position="1"/>
        <end position="23"/>
    </location>
</feature>
<dbReference type="EMBL" id="MSIF01000026">
    <property type="protein sequence ID" value="OLF05760.1"/>
    <property type="molecule type" value="Genomic_DNA"/>
</dbReference>
<dbReference type="SUPFAM" id="SSF50022">
    <property type="entry name" value="ISP domain"/>
    <property type="match status" value="1"/>
</dbReference>
<dbReference type="InterPro" id="IPR050584">
    <property type="entry name" value="Cholesterol_7-desaturase"/>
</dbReference>
<dbReference type="CDD" id="cd08878">
    <property type="entry name" value="RHO_alpha_C_DMO-like"/>
    <property type="match status" value="1"/>
</dbReference>
<evidence type="ECO:0000256" key="2">
    <source>
        <dbReference type="ARBA" id="ARBA00022723"/>
    </source>
</evidence>
<dbReference type="GO" id="GO:0016705">
    <property type="term" value="F:oxidoreductase activity, acting on paired donors, with incorporation or reduction of molecular oxygen"/>
    <property type="evidence" value="ECO:0007669"/>
    <property type="project" value="UniProtKB-ARBA"/>
</dbReference>